<gene>
    <name evidence="1" type="ORF">EZS27_020524</name>
</gene>
<dbReference type="AlphaFoldDB" id="A0A5J4RCE7"/>
<dbReference type="EC" id="3.1.3.-" evidence="1"/>
<dbReference type="SFLD" id="SFLDS00003">
    <property type="entry name" value="Haloacid_Dehalogenase"/>
    <property type="match status" value="1"/>
</dbReference>
<dbReference type="SFLD" id="SFLDG01140">
    <property type="entry name" value="C2.B:_Phosphomannomutase_and_P"/>
    <property type="match status" value="1"/>
</dbReference>
<dbReference type="SFLD" id="SFLDG01144">
    <property type="entry name" value="C2.B.4:_PGP_Like"/>
    <property type="match status" value="1"/>
</dbReference>
<reference evidence="1" key="1">
    <citation type="submission" date="2019-03" db="EMBL/GenBank/DDBJ databases">
        <title>Single cell metagenomics reveals metabolic interactions within the superorganism composed of flagellate Streblomastix strix and complex community of Bacteroidetes bacteria on its surface.</title>
        <authorList>
            <person name="Treitli S.C."/>
            <person name="Kolisko M."/>
            <person name="Husnik F."/>
            <person name="Keeling P."/>
            <person name="Hampl V."/>
        </authorList>
    </citation>
    <scope>NUCLEOTIDE SEQUENCE</scope>
    <source>
        <strain evidence="1">STM</strain>
    </source>
</reference>
<comment type="caution">
    <text evidence="1">The sequence shown here is derived from an EMBL/GenBank/DDBJ whole genome shotgun (WGS) entry which is preliminary data.</text>
</comment>
<dbReference type="NCBIfam" id="TIGR01484">
    <property type="entry name" value="HAD-SF-IIB"/>
    <property type="match status" value="1"/>
</dbReference>
<organism evidence="1">
    <name type="scientific">termite gut metagenome</name>
    <dbReference type="NCBI Taxonomy" id="433724"/>
    <lineage>
        <taxon>unclassified sequences</taxon>
        <taxon>metagenomes</taxon>
        <taxon>organismal metagenomes</taxon>
    </lineage>
</organism>
<dbReference type="InterPro" id="IPR000150">
    <property type="entry name" value="Cof"/>
</dbReference>
<dbReference type="GO" id="GO:0000287">
    <property type="term" value="F:magnesium ion binding"/>
    <property type="evidence" value="ECO:0007669"/>
    <property type="project" value="TreeGrafter"/>
</dbReference>
<dbReference type="EMBL" id="SNRY01001454">
    <property type="protein sequence ID" value="KAA6330820.1"/>
    <property type="molecule type" value="Genomic_DNA"/>
</dbReference>
<dbReference type="PROSITE" id="PS01228">
    <property type="entry name" value="COF_1"/>
    <property type="match status" value="1"/>
</dbReference>
<dbReference type="PANTHER" id="PTHR10000">
    <property type="entry name" value="PHOSPHOSERINE PHOSPHATASE"/>
    <property type="match status" value="1"/>
</dbReference>
<dbReference type="PANTHER" id="PTHR10000:SF25">
    <property type="entry name" value="PHOSPHATASE YKRA-RELATED"/>
    <property type="match status" value="1"/>
</dbReference>
<name>A0A5J4RCE7_9ZZZZ</name>
<dbReference type="Gene3D" id="3.30.1240.10">
    <property type="match status" value="1"/>
</dbReference>
<dbReference type="GO" id="GO:0016791">
    <property type="term" value="F:phosphatase activity"/>
    <property type="evidence" value="ECO:0007669"/>
    <property type="project" value="UniProtKB-ARBA"/>
</dbReference>
<dbReference type="InterPro" id="IPR036412">
    <property type="entry name" value="HAD-like_sf"/>
</dbReference>
<dbReference type="SUPFAM" id="SSF56784">
    <property type="entry name" value="HAD-like"/>
    <property type="match status" value="1"/>
</dbReference>
<dbReference type="Pfam" id="PF08282">
    <property type="entry name" value="Hydrolase_3"/>
    <property type="match status" value="1"/>
</dbReference>
<dbReference type="PROSITE" id="PS01229">
    <property type="entry name" value="COF_2"/>
    <property type="match status" value="1"/>
</dbReference>
<dbReference type="Gene3D" id="3.40.50.1000">
    <property type="entry name" value="HAD superfamily/HAD-like"/>
    <property type="match status" value="1"/>
</dbReference>
<accession>A0A5J4RCE7</accession>
<protein>
    <submittedName>
        <fullName evidence="1">Putative phosphatase</fullName>
        <ecNumber evidence="1">3.1.3.-</ecNumber>
    </submittedName>
</protein>
<dbReference type="NCBIfam" id="TIGR00099">
    <property type="entry name" value="Cof-subfamily"/>
    <property type="match status" value="1"/>
</dbReference>
<keyword evidence="1" id="KW-0378">Hydrolase</keyword>
<evidence type="ECO:0000313" key="1">
    <source>
        <dbReference type="EMBL" id="KAA6330820.1"/>
    </source>
</evidence>
<sequence>MIKALFFDIDGTLVSFKTHTIPQSAIDAIEQAKRKGIKAFISTGRPKVIINNLADLVFDGYITMNGSYCFVGDEVVYKCKIPQEDVQTMAEIVERDNIPCVFVEENRMGLCNMNEKTEEFQRALKVPHLPVVTTREVISKEIYQMSPFITVEQERVIMPLLPHCFAGRWFPTFADVVAANNGKEKGIDEISNYFGFGLEETMSFGDGGNDIGMLRHAAVGVAMGNANETVKQAADYVTTSVDDNGVMNALQHFNII</sequence>
<dbReference type="InterPro" id="IPR023214">
    <property type="entry name" value="HAD_sf"/>
</dbReference>
<dbReference type="InterPro" id="IPR006379">
    <property type="entry name" value="HAD-SF_hydro_IIB"/>
</dbReference>
<proteinExistence type="predicted"/>
<dbReference type="GO" id="GO:0005829">
    <property type="term" value="C:cytosol"/>
    <property type="evidence" value="ECO:0007669"/>
    <property type="project" value="TreeGrafter"/>
</dbReference>